<keyword evidence="4 10" id="KW-0732">Signal</keyword>
<evidence type="ECO:0000256" key="9">
    <source>
        <dbReference type="SAM" id="Phobius"/>
    </source>
</evidence>
<evidence type="ECO:0000256" key="7">
    <source>
        <dbReference type="RuleBase" id="RU003827"/>
    </source>
</evidence>
<accession>A0A077ZE62</accession>
<evidence type="ECO:0000256" key="1">
    <source>
        <dbReference type="ARBA" id="ARBA00004479"/>
    </source>
</evidence>
<dbReference type="AlphaFoldDB" id="A0A077ZE62"/>
<dbReference type="InterPro" id="IPR009038">
    <property type="entry name" value="GOLD_dom"/>
</dbReference>
<evidence type="ECO:0000256" key="2">
    <source>
        <dbReference type="ARBA" id="ARBA00007104"/>
    </source>
</evidence>
<name>A0A077ZE62_TRITR</name>
<dbReference type="STRING" id="36087.A0A077ZE62"/>
<evidence type="ECO:0000256" key="8">
    <source>
        <dbReference type="SAM" id="Coils"/>
    </source>
</evidence>
<keyword evidence="5 9" id="KW-1133">Transmembrane helix</keyword>
<gene>
    <name evidence="12" type="ORF">TTRE_0000696601</name>
</gene>
<keyword evidence="3 7" id="KW-0812">Transmembrane</keyword>
<dbReference type="Proteomes" id="UP000030665">
    <property type="component" value="Unassembled WGS sequence"/>
</dbReference>
<organism evidence="12 13">
    <name type="scientific">Trichuris trichiura</name>
    <name type="common">Whipworm</name>
    <name type="synonym">Trichocephalus trichiurus</name>
    <dbReference type="NCBI Taxonomy" id="36087"/>
    <lineage>
        <taxon>Eukaryota</taxon>
        <taxon>Metazoa</taxon>
        <taxon>Ecdysozoa</taxon>
        <taxon>Nematoda</taxon>
        <taxon>Enoplea</taxon>
        <taxon>Dorylaimia</taxon>
        <taxon>Trichinellida</taxon>
        <taxon>Trichuridae</taxon>
        <taxon>Trichuris</taxon>
    </lineage>
</organism>
<dbReference type="InterPro" id="IPR015720">
    <property type="entry name" value="Emp24-like"/>
</dbReference>
<dbReference type="OrthoDB" id="3427at2759"/>
<evidence type="ECO:0000313" key="13">
    <source>
        <dbReference type="Proteomes" id="UP000030665"/>
    </source>
</evidence>
<feature type="coiled-coil region" evidence="8">
    <location>
        <begin position="136"/>
        <end position="163"/>
    </location>
</feature>
<comment type="similarity">
    <text evidence="2 7">Belongs to the EMP24/GP25L family.</text>
</comment>
<evidence type="ECO:0000256" key="10">
    <source>
        <dbReference type="SAM" id="SignalP"/>
    </source>
</evidence>
<evidence type="ECO:0000256" key="3">
    <source>
        <dbReference type="ARBA" id="ARBA00022692"/>
    </source>
</evidence>
<comment type="subcellular location">
    <subcellularLocation>
        <location evidence="1 7">Membrane</location>
        <topology evidence="1 7">Single-pass type I membrane protein</topology>
    </subcellularLocation>
</comment>
<sequence>MAARNLLMLLLFIVSFASEVFALFFLIGETERKCFVEEIPDQTMVIGSYKVSMFDPQTKTHTMASSIGMHVEVTDPDSQVVLSRLYASEGKITFTSSKPGEHTICLFSNTSHWISGTMLRVDLNLQVGDHAQDYAEIAVKERLNDLELRIRQLIDQVDQMTKEQNYQRHREEVFRQLSESTNQRVFWWAAAQTAVLMLTGIWQLRHLKGFFEAKKLV</sequence>
<keyword evidence="8" id="KW-0175">Coiled coil</keyword>
<dbReference type="Pfam" id="PF01105">
    <property type="entry name" value="EMP24_GP25L"/>
    <property type="match status" value="1"/>
</dbReference>
<reference evidence="12" key="2">
    <citation type="submission" date="2014-03" db="EMBL/GenBank/DDBJ databases">
        <title>The whipworm genome and dual-species transcriptomics of an intimate host-pathogen interaction.</title>
        <authorList>
            <person name="Foth B.J."/>
            <person name="Tsai I.J."/>
            <person name="Reid A.J."/>
            <person name="Bancroft A.J."/>
            <person name="Nichol S."/>
            <person name="Tracey A."/>
            <person name="Holroyd N."/>
            <person name="Cotton J.A."/>
            <person name="Stanley E.J."/>
            <person name="Zarowiecki M."/>
            <person name="Liu J.Z."/>
            <person name="Huckvale T."/>
            <person name="Cooper P.J."/>
            <person name="Grencis R.K."/>
            <person name="Berriman M."/>
        </authorList>
    </citation>
    <scope>NUCLEOTIDE SEQUENCE [LARGE SCALE GENOMIC DNA]</scope>
</reference>
<dbReference type="PANTHER" id="PTHR22811">
    <property type="entry name" value="TRANSMEMBRANE EMP24 DOMAIN-CONTAINING PROTEIN"/>
    <property type="match status" value="1"/>
</dbReference>
<evidence type="ECO:0000256" key="6">
    <source>
        <dbReference type="ARBA" id="ARBA00023136"/>
    </source>
</evidence>
<protein>
    <submittedName>
        <fullName evidence="12">EMP24 GP25L domain containing protein</fullName>
    </submittedName>
</protein>
<reference evidence="12" key="1">
    <citation type="submission" date="2014-01" db="EMBL/GenBank/DDBJ databases">
        <authorList>
            <person name="Aslett M."/>
        </authorList>
    </citation>
    <scope>NUCLEOTIDE SEQUENCE</scope>
</reference>
<feature type="transmembrane region" description="Helical" evidence="9">
    <location>
        <begin position="185"/>
        <end position="204"/>
    </location>
</feature>
<keyword evidence="6 9" id="KW-0472">Membrane</keyword>
<evidence type="ECO:0000313" key="12">
    <source>
        <dbReference type="EMBL" id="CDW58642.1"/>
    </source>
</evidence>
<dbReference type="EMBL" id="HG806385">
    <property type="protein sequence ID" value="CDW58642.1"/>
    <property type="molecule type" value="Genomic_DNA"/>
</dbReference>
<feature type="domain" description="GOLD" evidence="11">
    <location>
        <begin position="32"/>
        <end position="127"/>
    </location>
</feature>
<dbReference type="GO" id="GO:0016020">
    <property type="term" value="C:membrane"/>
    <property type="evidence" value="ECO:0007669"/>
    <property type="project" value="UniProtKB-SubCell"/>
</dbReference>
<feature type="chain" id="PRO_5001728769" evidence="10">
    <location>
        <begin position="23"/>
        <end position="217"/>
    </location>
</feature>
<evidence type="ECO:0000256" key="5">
    <source>
        <dbReference type="ARBA" id="ARBA00022989"/>
    </source>
</evidence>
<evidence type="ECO:0000256" key="4">
    <source>
        <dbReference type="ARBA" id="ARBA00022729"/>
    </source>
</evidence>
<evidence type="ECO:0000259" key="11">
    <source>
        <dbReference type="PROSITE" id="PS50866"/>
    </source>
</evidence>
<proteinExistence type="inferred from homology"/>
<feature type="signal peptide" evidence="10">
    <location>
        <begin position="1"/>
        <end position="22"/>
    </location>
</feature>
<keyword evidence="13" id="KW-1185">Reference proteome</keyword>
<dbReference type="SMART" id="SM01190">
    <property type="entry name" value="EMP24_GP25L"/>
    <property type="match status" value="1"/>
</dbReference>
<dbReference type="PROSITE" id="PS50866">
    <property type="entry name" value="GOLD"/>
    <property type="match status" value="1"/>
</dbReference>